<dbReference type="InterPro" id="IPR038765">
    <property type="entry name" value="Papain-like_cys_pep_sf"/>
</dbReference>
<dbReference type="EMBL" id="GDID01003540">
    <property type="protein sequence ID" value="JAP93066.1"/>
    <property type="molecule type" value="Transcribed_RNA"/>
</dbReference>
<evidence type="ECO:0000256" key="1">
    <source>
        <dbReference type="ARBA" id="ARBA00008455"/>
    </source>
</evidence>
<gene>
    <name evidence="3" type="ORF">TPC1_14782</name>
</gene>
<dbReference type="InterPro" id="IPR000668">
    <property type="entry name" value="Peptidase_C1A_C"/>
</dbReference>
<dbReference type="InterPro" id="IPR013128">
    <property type="entry name" value="Peptidase_C1A"/>
</dbReference>
<name>A0A146KC25_9EUKA</name>
<dbReference type="AlphaFoldDB" id="A0A146KC25"/>
<dbReference type="GO" id="GO:0008234">
    <property type="term" value="F:cysteine-type peptidase activity"/>
    <property type="evidence" value="ECO:0007669"/>
    <property type="project" value="InterPro"/>
</dbReference>
<reference evidence="3" key="1">
    <citation type="submission" date="2015-07" db="EMBL/GenBank/DDBJ databases">
        <title>Adaptation to a free-living lifestyle via gene acquisitions in the diplomonad Trepomonas sp. PC1.</title>
        <authorList>
            <person name="Xu F."/>
            <person name="Jerlstrom-Hultqvist J."/>
            <person name="Kolisko M."/>
            <person name="Simpson A.G.B."/>
            <person name="Roger A.J."/>
            <person name="Svard S.G."/>
            <person name="Andersson J.O."/>
        </authorList>
    </citation>
    <scope>NUCLEOTIDE SEQUENCE</scope>
    <source>
        <strain evidence="3">PC1</strain>
    </source>
</reference>
<dbReference type="Pfam" id="PF00112">
    <property type="entry name" value="Peptidase_C1"/>
    <property type="match status" value="1"/>
</dbReference>
<dbReference type="InterPro" id="IPR000169">
    <property type="entry name" value="Pept_cys_AS"/>
</dbReference>
<dbReference type="Gene3D" id="3.90.70.10">
    <property type="entry name" value="Cysteine proteinases"/>
    <property type="match status" value="1"/>
</dbReference>
<dbReference type="SMART" id="SM00645">
    <property type="entry name" value="Pept_C1"/>
    <property type="match status" value="1"/>
</dbReference>
<dbReference type="PRINTS" id="PR00705">
    <property type="entry name" value="PAPAIN"/>
</dbReference>
<dbReference type="SUPFAM" id="SSF54001">
    <property type="entry name" value="Cysteine proteinases"/>
    <property type="match status" value="1"/>
</dbReference>
<dbReference type="GO" id="GO:0006508">
    <property type="term" value="P:proteolysis"/>
    <property type="evidence" value="ECO:0007669"/>
    <property type="project" value="InterPro"/>
</dbReference>
<dbReference type="PANTHER" id="PTHR12411">
    <property type="entry name" value="CYSTEINE PROTEASE FAMILY C1-RELATED"/>
    <property type="match status" value="1"/>
</dbReference>
<proteinExistence type="inferred from homology"/>
<protein>
    <submittedName>
        <fullName evidence="3">Cathepsin B</fullName>
    </submittedName>
</protein>
<feature type="domain" description="Peptidase C1A papain C-terminal" evidence="2">
    <location>
        <begin position="68"/>
        <end position="285"/>
    </location>
</feature>
<comment type="similarity">
    <text evidence="1">Belongs to the peptidase C1 family.</text>
</comment>
<evidence type="ECO:0000259" key="2">
    <source>
        <dbReference type="SMART" id="SM00645"/>
    </source>
</evidence>
<sequence length="287" mass="32442">MILSLFLQKPQLNKKQQIEQLNSIPNMTWRARDYGVERSFGYKKLDEITQMPKSGLHSKSAINKLSTYPETLDWTSTHSRCFDVSDQGSCGSCWAVSSTNILADLRCIHKVDAVRNKMSEQYLLSCDTDQSGCDGGTYYLWDFIMKTGVPSFDCVCYKNKATSVEPACPTKCDDNSDLELYKIKSWAKVVGEEEFIAALQYGPIYAGFDVYADFNDYESGIYQHQASADTPFGHAAEIVGYGVEGGIKYWKAKNTWGPFWGENGYYRILRGENHCGFEERGILVLLK</sequence>
<organism evidence="3">
    <name type="scientific">Trepomonas sp. PC1</name>
    <dbReference type="NCBI Taxonomy" id="1076344"/>
    <lineage>
        <taxon>Eukaryota</taxon>
        <taxon>Metamonada</taxon>
        <taxon>Diplomonadida</taxon>
        <taxon>Hexamitidae</taxon>
        <taxon>Hexamitinae</taxon>
        <taxon>Trepomonas</taxon>
    </lineage>
</organism>
<accession>A0A146KC25</accession>
<evidence type="ECO:0000313" key="3">
    <source>
        <dbReference type="EMBL" id="JAP93066.1"/>
    </source>
</evidence>
<dbReference type="PROSITE" id="PS00139">
    <property type="entry name" value="THIOL_PROTEASE_CYS"/>
    <property type="match status" value="1"/>
</dbReference>